<feature type="compositionally biased region" description="Basic and acidic residues" evidence="1">
    <location>
        <begin position="67"/>
        <end position="98"/>
    </location>
</feature>
<evidence type="ECO:0000313" key="3">
    <source>
        <dbReference type="EMBL" id="TCG12114.1"/>
    </source>
</evidence>
<dbReference type="Gene3D" id="2.130.10.10">
    <property type="entry name" value="YVTN repeat-like/Quinoprotein amine dehydrogenase"/>
    <property type="match status" value="1"/>
</dbReference>
<keyword evidence="2" id="KW-0732">Signal</keyword>
<evidence type="ECO:0000256" key="2">
    <source>
        <dbReference type="SAM" id="SignalP"/>
    </source>
</evidence>
<evidence type="ECO:0000313" key="4">
    <source>
        <dbReference type="Proteomes" id="UP000291072"/>
    </source>
</evidence>
<protein>
    <submittedName>
        <fullName evidence="3">Uncharacterized protein</fullName>
    </submittedName>
</protein>
<proteinExistence type="predicted"/>
<dbReference type="AlphaFoldDB" id="A0A4R0XMZ8"/>
<feature type="chain" id="PRO_5020266533" evidence="2">
    <location>
        <begin position="26"/>
        <end position="477"/>
    </location>
</feature>
<feature type="compositionally biased region" description="Polar residues" evidence="1">
    <location>
        <begin position="52"/>
        <end position="66"/>
    </location>
</feature>
<name>A0A4R0XMZ8_9MOLU</name>
<feature type="region of interest" description="Disordered" evidence="1">
    <location>
        <begin position="47"/>
        <end position="118"/>
    </location>
</feature>
<feature type="signal peptide" evidence="2">
    <location>
        <begin position="1"/>
        <end position="25"/>
    </location>
</feature>
<gene>
    <name evidence="3" type="ORF">C4B25_00265</name>
</gene>
<keyword evidence="4" id="KW-1185">Reference proteome</keyword>
<reference evidence="3 4" key="1">
    <citation type="submission" date="2018-02" db="EMBL/GenBank/DDBJ databases">
        <title>Mycoplasma marinum and Mycoplasma todarodis sp. nov., moderately halophilic and psychrotolerant mycoplasmas isolated from cephalopods.</title>
        <authorList>
            <person name="Viver T."/>
        </authorList>
    </citation>
    <scope>NUCLEOTIDE SEQUENCE [LARGE SCALE GENOMIC DNA]</scope>
    <source>
        <strain evidence="3 4">5H</strain>
    </source>
</reference>
<dbReference type="Proteomes" id="UP000291072">
    <property type="component" value="Unassembled WGS sequence"/>
</dbReference>
<evidence type="ECO:0000256" key="1">
    <source>
        <dbReference type="SAM" id="MobiDB-lite"/>
    </source>
</evidence>
<accession>A0A4R0XMZ8</accession>
<comment type="caution">
    <text evidence="3">The sequence shown here is derived from an EMBL/GenBank/DDBJ whole genome shotgun (WGS) entry which is preliminary data.</text>
</comment>
<dbReference type="EMBL" id="PSZP01000001">
    <property type="protein sequence ID" value="TCG12114.1"/>
    <property type="molecule type" value="Genomic_DNA"/>
</dbReference>
<sequence>MFFNKRERKQMSKMNSKAFGLSALAAGTVVALSTAVPFVILYQNKNKDDAKTSPQENASSKEQANAKQKEIDKLKQDLKDQVEAKQKEIDKLKQESKKPVAKSATGTDDLKNQVSAKQKEIDKLKKELDDLKAKNKAKQPAKNKAKQPAKTDPLHKYTFKNISNINVENGFMKEIGGTIYVGTKTNGLMKIEAGKLVNVDKTNVEEGFIEDVNGTIYVGTNSNGLMKLENDKLVPAVFEADGKTPDTDVVKNGFIKEINGVTYVAKGYNANENGLFKIVNSKYVLVDDPISAYDGGFMEEIDGVVYIGDGTMGAGLQIFKNGVLEPAVFDDNGAPDGREMKDGFIKKFNGEIYVGAAYNPDENLILTKMVNKKLKWVEAIYPNGKKEPILMGVDSKMIQINGKTLLTGIDFGRSNTPSNYKEMAWLHKGHLVPVEKGVPNMFNGFVETIKNVNYVGTSTGIYKMEKQPQTLPVTSIY</sequence>
<dbReference type="InterPro" id="IPR015943">
    <property type="entry name" value="WD40/YVTN_repeat-like_dom_sf"/>
</dbReference>
<organism evidence="3 4">
    <name type="scientific">Mycoplasma todarodis</name>
    <dbReference type="NCBI Taxonomy" id="1937191"/>
    <lineage>
        <taxon>Bacteria</taxon>
        <taxon>Bacillati</taxon>
        <taxon>Mycoplasmatota</taxon>
        <taxon>Mollicutes</taxon>
        <taxon>Mycoplasmataceae</taxon>
        <taxon>Mycoplasma</taxon>
    </lineage>
</organism>